<evidence type="ECO:0000313" key="4">
    <source>
        <dbReference type="EMBL" id="MDO6576126.1"/>
    </source>
</evidence>
<dbReference type="InterPro" id="IPR036291">
    <property type="entry name" value="NAD(P)-bd_dom_sf"/>
</dbReference>
<dbReference type="NCBIfam" id="NF006509">
    <property type="entry name" value="PRK08945.1"/>
    <property type="match status" value="1"/>
</dbReference>
<dbReference type="PRINTS" id="PR00081">
    <property type="entry name" value="GDHRDH"/>
</dbReference>
<dbReference type="PANTHER" id="PTHR42901:SF1">
    <property type="entry name" value="ALCOHOL DEHYDROGENASE"/>
    <property type="match status" value="1"/>
</dbReference>
<dbReference type="Proteomes" id="UP000056750">
    <property type="component" value="Chromosome"/>
</dbReference>
<evidence type="ECO:0000313" key="5">
    <source>
        <dbReference type="Proteomes" id="UP000056750"/>
    </source>
</evidence>
<evidence type="ECO:0000313" key="3">
    <source>
        <dbReference type="EMBL" id="AMJ74538.1"/>
    </source>
</evidence>
<comment type="similarity">
    <text evidence="1">Belongs to the short-chain dehydrogenases/reductases (SDR) family.</text>
</comment>
<sequence length="255" mass="27526">MNDYQAPADLLKGKVILITGAGDGIGAQAARTYAKHGATCILLGRTVSKLEAVYDEIVNAGSVGNAEPAPEPAIVPLDIKGATPSHYQQMTQTIIDQFGKLDGVLHNASVLGHLSSFKDIEQQEWLDVMQTNLNGTVFLTQALIPALEKADNASVIFTTSSVGRKGRAFWGTYAVSKFATEGVMQTLADEYQNKSLRFNCINPGGTRTNMRAQAFPAENPDTLKTPADIMPMYLYLMGKDSIDVNGQSLDCQPKR</sequence>
<accession>A0AAW7YVC6</accession>
<name>A0AAW7YVC6_9ALTE</name>
<reference evidence="3 5" key="1">
    <citation type="submission" date="2015-12" db="EMBL/GenBank/DDBJ databases">
        <title>Intraspecies pangenome expansion in the marine bacterium Alteromonas.</title>
        <authorList>
            <person name="Lopez-Perez M."/>
            <person name="Rodriguez-Valera F."/>
        </authorList>
    </citation>
    <scope>NUCLEOTIDE SEQUENCE [LARGE SCALE GENOMIC DNA]</scope>
    <source>
        <strain evidence="3 5">LMG 21861</strain>
    </source>
</reference>
<reference evidence="4" key="2">
    <citation type="submission" date="2023-07" db="EMBL/GenBank/DDBJ databases">
        <title>Genome content predicts the carbon catabolic preferences of heterotrophic bacteria.</title>
        <authorList>
            <person name="Gralka M."/>
        </authorList>
    </citation>
    <scope>NUCLEOTIDE SEQUENCE</scope>
    <source>
        <strain evidence="4">F2M12</strain>
    </source>
</reference>
<organism evidence="4 6">
    <name type="scientific">Alteromonas stellipolaris</name>
    <dbReference type="NCBI Taxonomy" id="233316"/>
    <lineage>
        <taxon>Bacteria</taxon>
        <taxon>Pseudomonadati</taxon>
        <taxon>Pseudomonadota</taxon>
        <taxon>Gammaproteobacteria</taxon>
        <taxon>Alteromonadales</taxon>
        <taxon>Alteromonadaceae</taxon>
        <taxon>Alteromonas/Salinimonas group</taxon>
        <taxon>Alteromonas</taxon>
    </lineage>
</organism>
<dbReference type="PANTHER" id="PTHR42901">
    <property type="entry name" value="ALCOHOL DEHYDROGENASE"/>
    <property type="match status" value="1"/>
</dbReference>
<evidence type="ECO:0000256" key="1">
    <source>
        <dbReference type="ARBA" id="ARBA00006484"/>
    </source>
</evidence>
<evidence type="ECO:0000313" key="6">
    <source>
        <dbReference type="Proteomes" id="UP001170717"/>
    </source>
</evidence>
<dbReference type="Pfam" id="PF00106">
    <property type="entry name" value="adh_short"/>
    <property type="match status" value="1"/>
</dbReference>
<dbReference type="SUPFAM" id="SSF51735">
    <property type="entry name" value="NAD(P)-binding Rossmann-fold domains"/>
    <property type="match status" value="1"/>
</dbReference>
<dbReference type="PROSITE" id="PS00061">
    <property type="entry name" value="ADH_SHORT"/>
    <property type="match status" value="1"/>
</dbReference>
<gene>
    <name evidence="3" type="ORF">AVL57_11520</name>
    <name evidence="4" type="ORF">Q4527_01930</name>
</gene>
<proteinExistence type="inferred from homology"/>
<dbReference type="Proteomes" id="UP001170717">
    <property type="component" value="Unassembled WGS sequence"/>
</dbReference>
<dbReference type="AlphaFoldDB" id="A0AAW7YVC6"/>
<dbReference type="InterPro" id="IPR002347">
    <property type="entry name" value="SDR_fam"/>
</dbReference>
<keyword evidence="5" id="KW-1185">Reference proteome</keyword>
<dbReference type="InterPro" id="IPR020904">
    <property type="entry name" value="Sc_DH/Rdtase_CS"/>
</dbReference>
<dbReference type="Gene3D" id="3.40.50.720">
    <property type="entry name" value="NAD(P)-binding Rossmann-like Domain"/>
    <property type="match status" value="1"/>
</dbReference>
<dbReference type="EMBL" id="CP013926">
    <property type="protein sequence ID" value="AMJ74538.1"/>
    <property type="molecule type" value="Genomic_DNA"/>
</dbReference>
<dbReference type="KEGG" id="asq:AVL57_11520"/>
<dbReference type="EMBL" id="JAUOQI010000001">
    <property type="protein sequence ID" value="MDO6576126.1"/>
    <property type="molecule type" value="Genomic_DNA"/>
</dbReference>
<keyword evidence="2" id="KW-0560">Oxidoreductase</keyword>
<evidence type="ECO:0000256" key="2">
    <source>
        <dbReference type="ARBA" id="ARBA00023002"/>
    </source>
</evidence>
<dbReference type="GO" id="GO:0016491">
    <property type="term" value="F:oxidoreductase activity"/>
    <property type="evidence" value="ECO:0007669"/>
    <property type="project" value="UniProtKB-KW"/>
</dbReference>
<dbReference type="RefSeq" id="WP_057791650.1">
    <property type="nucleotide sequence ID" value="NZ_CAXIBE010000050.1"/>
</dbReference>
<protein>
    <submittedName>
        <fullName evidence="4">YciK family oxidoreductase</fullName>
    </submittedName>
</protein>